<name>A0ABT9QZR7_9ACTN</name>
<evidence type="ECO:0000313" key="2">
    <source>
        <dbReference type="Proteomes" id="UP001230426"/>
    </source>
</evidence>
<comment type="caution">
    <text evidence="1">The sequence shown here is derived from an EMBL/GenBank/DDBJ whole genome shotgun (WGS) entry which is preliminary data.</text>
</comment>
<evidence type="ECO:0000313" key="1">
    <source>
        <dbReference type="EMBL" id="MDP9862483.1"/>
    </source>
</evidence>
<dbReference type="EMBL" id="JAUSRB010000002">
    <property type="protein sequence ID" value="MDP9862483.1"/>
    <property type="molecule type" value="Genomic_DNA"/>
</dbReference>
<keyword evidence="2" id="KW-1185">Reference proteome</keyword>
<organism evidence="1 2">
    <name type="scientific">Streptosporangium brasiliense</name>
    <dbReference type="NCBI Taxonomy" id="47480"/>
    <lineage>
        <taxon>Bacteria</taxon>
        <taxon>Bacillati</taxon>
        <taxon>Actinomycetota</taxon>
        <taxon>Actinomycetes</taxon>
        <taxon>Streptosporangiales</taxon>
        <taxon>Streptosporangiaceae</taxon>
        <taxon>Streptosporangium</taxon>
    </lineage>
</organism>
<proteinExistence type="predicted"/>
<accession>A0ABT9QZR7</accession>
<protein>
    <submittedName>
        <fullName evidence="1">Arc/MetJ-type ribon-helix-helix transcriptional regulator</fullName>
    </submittedName>
</protein>
<reference evidence="1 2" key="1">
    <citation type="submission" date="2023-07" db="EMBL/GenBank/DDBJ databases">
        <title>Sequencing the genomes of 1000 actinobacteria strains.</title>
        <authorList>
            <person name="Klenk H.-P."/>
        </authorList>
    </citation>
    <scope>NUCLEOTIDE SEQUENCE [LARGE SCALE GENOMIC DNA]</scope>
    <source>
        <strain evidence="1 2">DSM 44109</strain>
    </source>
</reference>
<dbReference type="Proteomes" id="UP001230426">
    <property type="component" value="Unassembled WGS sequence"/>
</dbReference>
<gene>
    <name evidence="1" type="ORF">J2S55_001749</name>
</gene>
<dbReference type="RefSeq" id="WP_306858593.1">
    <property type="nucleotide sequence ID" value="NZ_JAUSRB010000002.1"/>
</dbReference>
<sequence>MTTKPVTATLEADLLAYVQEQVNRGRAKSVSAYLNAALERQITIDRRADAAWKAAVERAQQNPEEVEKAKRRAQRLIEILNGG</sequence>